<dbReference type="GO" id="GO:0008270">
    <property type="term" value="F:zinc ion binding"/>
    <property type="evidence" value="ECO:0007669"/>
    <property type="project" value="InterPro"/>
</dbReference>
<proteinExistence type="inferred from homology"/>
<keyword evidence="7" id="KW-1185">Reference proteome</keyword>
<evidence type="ECO:0000256" key="1">
    <source>
        <dbReference type="ARBA" id="ARBA00022722"/>
    </source>
</evidence>
<dbReference type="GO" id="GO:0005829">
    <property type="term" value="C:cytosol"/>
    <property type="evidence" value="ECO:0007669"/>
    <property type="project" value="TreeGrafter"/>
</dbReference>
<evidence type="ECO:0000313" key="7">
    <source>
        <dbReference type="Proteomes" id="UP000051638"/>
    </source>
</evidence>
<dbReference type="Pfam" id="PF01844">
    <property type="entry name" value="HNH"/>
    <property type="match status" value="1"/>
</dbReference>
<protein>
    <recommendedName>
        <fullName evidence="4">Putative HNH nuclease YajD</fullName>
    </recommendedName>
</protein>
<dbReference type="Gene3D" id="1.10.30.50">
    <property type="match status" value="1"/>
</dbReference>
<dbReference type="CDD" id="cd00085">
    <property type="entry name" value="HNHc"/>
    <property type="match status" value="1"/>
</dbReference>
<dbReference type="GO" id="GO:0016787">
    <property type="term" value="F:hydrolase activity"/>
    <property type="evidence" value="ECO:0007669"/>
    <property type="project" value="UniProtKB-KW"/>
</dbReference>
<sequence length="108" mass="12968">MTMTPVFLRQLQQWIKDNELIKFYHSQPWYKARQQRLRLDHYECQVCKARGKHTHATTVHHIQHVKAKPELALDLNNLETICRADHNAKHPEKLAQFNTPKFTNAERW</sequence>
<comment type="similarity">
    <text evidence="3">Belongs to the HNH nuclease family.</text>
</comment>
<feature type="domain" description="HNH nuclease" evidence="5">
    <location>
        <begin position="31"/>
        <end position="87"/>
    </location>
</feature>
<dbReference type="GO" id="GO:0004519">
    <property type="term" value="F:endonuclease activity"/>
    <property type="evidence" value="ECO:0007669"/>
    <property type="project" value="InterPro"/>
</dbReference>
<dbReference type="AlphaFoldDB" id="A0A0R2DA38"/>
<dbReference type="PANTHER" id="PTHR41286">
    <property type="entry name" value="HNH NUCLEASE YAJD-RELATED"/>
    <property type="match status" value="1"/>
</dbReference>
<dbReference type="InterPro" id="IPR002711">
    <property type="entry name" value="HNH"/>
</dbReference>
<comment type="caution">
    <text evidence="6">The sequence shown here is derived from an EMBL/GenBank/DDBJ whole genome shotgun (WGS) entry which is preliminary data.</text>
</comment>
<dbReference type="PANTHER" id="PTHR41286:SF1">
    <property type="entry name" value="HNH NUCLEASE YAJD-RELATED"/>
    <property type="match status" value="1"/>
</dbReference>
<dbReference type="SMART" id="SM00507">
    <property type="entry name" value="HNHc"/>
    <property type="match status" value="1"/>
</dbReference>
<dbReference type="RefSeq" id="WP_083485626.1">
    <property type="nucleotide sequence ID" value="NZ_AYYI01000026.1"/>
</dbReference>
<accession>A0A0R2DA38</accession>
<evidence type="ECO:0000256" key="3">
    <source>
        <dbReference type="ARBA" id="ARBA00038412"/>
    </source>
</evidence>
<dbReference type="GO" id="GO:0003676">
    <property type="term" value="F:nucleic acid binding"/>
    <property type="evidence" value="ECO:0007669"/>
    <property type="project" value="InterPro"/>
</dbReference>
<dbReference type="EMBL" id="AYYI01000026">
    <property type="protein sequence ID" value="KRM98772.1"/>
    <property type="molecule type" value="Genomic_DNA"/>
</dbReference>
<keyword evidence="2" id="KW-0378">Hydrolase</keyword>
<evidence type="ECO:0000259" key="5">
    <source>
        <dbReference type="SMART" id="SM00507"/>
    </source>
</evidence>
<name>A0A0R2DA38_9LACO</name>
<dbReference type="Proteomes" id="UP000051638">
    <property type="component" value="Unassembled WGS sequence"/>
</dbReference>
<gene>
    <name evidence="6" type="ORF">FC24_GL001006</name>
</gene>
<evidence type="ECO:0000256" key="2">
    <source>
        <dbReference type="ARBA" id="ARBA00022801"/>
    </source>
</evidence>
<keyword evidence="1" id="KW-0540">Nuclease</keyword>
<evidence type="ECO:0000313" key="6">
    <source>
        <dbReference type="EMBL" id="KRM98772.1"/>
    </source>
</evidence>
<dbReference type="InterPro" id="IPR003615">
    <property type="entry name" value="HNH_nuc"/>
</dbReference>
<organism evidence="6 7">
    <name type="scientific">Loigolactobacillus rennini DSM 20253</name>
    <dbReference type="NCBI Taxonomy" id="1423796"/>
    <lineage>
        <taxon>Bacteria</taxon>
        <taxon>Bacillati</taxon>
        <taxon>Bacillota</taxon>
        <taxon>Bacilli</taxon>
        <taxon>Lactobacillales</taxon>
        <taxon>Lactobacillaceae</taxon>
        <taxon>Loigolactobacillus</taxon>
    </lineage>
</organism>
<reference evidence="6 7" key="1">
    <citation type="journal article" date="2015" name="Genome Announc.">
        <title>Expanding the biotechnology potential of lactobacilli through comparative genomics of 213 strains and associated genera.</title>
        <authorList>
            <person name="Sun Z."/>
            <person name="Harris H.M."/>
            <person name="McCann A."/>
            <person name="Guo C."/>
            <person name="Argimon S."/>
            <person name="Zhang W."/>
            <person name="Yang X."/>
            <person name="Jeffery I.B."/>
            <person name="Cooney J.C."/>
            <person name="Kagawa T.F."/>
            <person name="Liu W."/>
            <person name="Song Y."/>
            <person name="Salvetti E."/>
            <person name="Wrobel A."/>
            <person name="Rasinkangas P."/>
            <person name="Parkhill J."/>
            <person name="Rea M.C."/>
            <person name="O'Sullivan O."/>
            <person name="Ritari J."/>
            <person name="Douillard F.P."/>
            <person name="Paul Ross R."/>
            <person name="Yang R."/>
            <person name="Briner A.E."/>
            <person name="Felis G.E."/>
            <person name="de Vos W.M."/>
            <person name="Barrangou R."/>
            <person name="Klaenhammer T.R."/>
            <person name="Caufield P.W."/>
            <person name="Cui Y."/>
            <person name="Zhang H."/>
            <person name="O'Toole P.W."/>
        </authorList>
    </citation>
    <scope>NUCLEOTIDE SEQUENCE [LARGE SCALE GENOMIC DNA]</scope>
    <source>
        <strain evidence="6 7">DSM 20253</strain>
    </source>
</reference>
<dbReference type="STRING" id="1423796.FC24_GL001006"/>
<evidence type="ECO:0000256" key="4">
    <source>
        <dbReference type="ARBA" id="ARBA00040194"/>
    </source>
</evidence>
<dbReference type="PATRIC" id="fig|1423796.3.peg.1027"/>
<dbReference type="OrthoDB" id="9811997at2"/>